<name>A0A4R5VYG9_9BURK</name>
<dbReference type="OrthoDB" id="9798792at2"/>
<dbReference type="InterPro" id="IPR026350">
    <property type="entry name" value="GxxExxY"/>
</dbReference>
<dbReference type="Pfam" id="PF13366">
    <property type="entry name" value="PDDEXK_3"/>
    <property type="match status" value="1"/>
</dbReference>
<accession>A0A4R5VYG9</accession>
<proteinExistence type="predicted"/>
<gene>
    <name evidence="1" type="ORF">E2I14_15070</name>
</gene>
<dbReference type="AlphaFoldDB" id="A0A4R5VYG9"/>
<dbReference type="NCBIfam" id="TIGR04256">
    <property type="entry name" value="GxxExxY"/>
    <property type="match status" value="1"/>
</dbReference>
<reference evidence="1 2" key="1">
    <citation type="submission" date="2019-03" db="EMBL/GenBank/DDBJ databases">
        <title>Sapientia aquatica gen. nov., sp. nov., isolated from a crater lake.</title>
        <authorList>
            <person name="Felfoldi T."/>
            <person name="Szabo A."/>
            <person name="Toth E."/>
            <person name="Schumann P."/>
            <person name="Keki Z."/>
            <person name="Marialigeti K."/>
            <person name="Mathe I."/>
        </authorList>
    </citation>
    <scope>NUCLEOTIDE SEQUENCE [LARGE SCALE GENOMIC DNA]</scope>
    <source>
        <strain evidence="1 2">SA-152</strain>
    </source>
</reference>
<dbReference type="RefSeq" id="WP_133330003.1">
    <property type="nucleotide sequence ID" value="NZ_SMYL01000009.1"/>
</dbReference>
<dbReference type="Proteomes" id="UP000294829">
    <property type="component" value="Unassembled WGS sequence"/>
</dbReference>
<organism evidence="1 2">
    <name type="scientific">Sapientia aquatica</name>
    <dbReference type="NCBI Taxonomy" id="1549640"/>
    <lineage>
        <taxon>Bacteria</taxon>
        <taxon>Pseudomonadati</taxon>
        <taxon>Pseudomonadota</taxon>
        <taxon>Betaproteobacteria</taxon>
        <taxon>Burkholderiales</taxon>
        <taxon>Oxalobacteraceae</taxon>
        <taxon>Sapientia</taxon>
    </lineage>
</organism>
<protein>
    <submittedName>
        <fullName evidence="1">GxxExxY protein</fullName>
    </submittedName>
</protein>
<sequence>MHNAVWYQLECLQIQRAVGNVYQKLGRNLAEADYQQELSAEFTKLGIPYSNFQPSVSVGKQAHKLTHSLPHFICHGVIAVKIKVLPTTQHEHVARVSNFLKTSKSRLAILANFGTQPNATIELITR</sequence>
<comment type="caution">
    <text evidence="1">The sequence shown here is derived from an EMBL/GenBank/DDBJ whole genome shotgun (WGS) entry which is preliminary data.</text>
</comment>
<keyword evidence="2" id="KW-1185">Reference proteome</keyword>
<evidence type="ECO:0000313" key="2">
    <source>
        <dbReference type="Proteomes" id="UP000294829"/>
    </source>
</evidence>
<evidence type="ECO:0000313" key="1">
    <source>
        <dbReference type="EMBL" id="TDK63522.1"/>
    </source>
</evidence>
<dbReference type="EMBL" id="SMYL01000009">
    <property type="protein sequence ID" value="TDK63522.1"/>
    <property type="molecule type" value="Genomic_DNA"/>
</dbReference>